<evidence type="ECO:0000313" key="2">
    <source>
        <dbReference type="EMBL" id="KUG28297.1"/>
    </source>
</evidence>
<protein>
    <submittedName>
        <fullName evidence="2">Uncharacterized protein</fullName>
    </submittedName>
</protein>
<feature type="region of interest" description="Disordered" evidence="1">
    <location>
        <begin position="1"/>
        <end position="29"/>
    </location>
</feature>
<gene>
    <name evidence="2" type="ORF">ASZ90_001842</name>
</gene>
<comment type="caution">
    <text evidence="2">The sequence shown here is derived from an EMBL/GenBank/DDBJ whole genome shotgun (WGS) entry which is preliminary data.</text>
</comment>
<dbReference type="EMBL" id="LNQE01000236">
    <property type="protein sequence ID" value="KUG28297.1"/>
    <property type="molecule type" value="Genomic_DNA"/>
</dbReference>
<evidence type="ECO:0000256" key="1">
    <source>
        <dbReference type="SAM" id="MobiDB-lite"/>
    </source>
</evidence>
<dbReference type="AlphaFoldDB" id="A0A0W8G5F3"/>
<proteinExistence type="predicted"/>
<accession>A0A0W8G5F3</accession>
<organism evidence="2">
    <name type="scientific">hydrocarbon metagenome</name>
    <dbReference type="NCBI Taxonomy" id="938273"/>
    <lineage>
        <taxon>unclassified sequences</taxon>
        <taxon>metagenomes</taxon>
        <taxon>ecological metagenomes</taxon>
    </lineage>
</organism>
<reference evidence="2" key="1">
    <citation type="journal article" date="2015" name="Proc. Natl. Acad. Sci. U.S.A.">
        <title>Networks of energetic and metabolic interactions define dynamics in microbial communities.</title>
        <authorList>
            <person name="Embree M."/>
            <person name="Liu J.K."/>
            <person name="Al-Bassam M.M."/>
            <person name="Zengler K."/>
        </authorList>
    </citation>
    <scope>NUCLEOTIDE SEQUENCE</scope>
</reference>
<sequence>MCGSLPGLDSRTRPRITSPGTAGLPPPPCRGRRCRMRLSTRVGNHCCRRESSPALCRN</sequence>
<name>A0A0W8G5F3_9ZZZZ</name>